<evidence type="ECO:0000256" key="6">
    <source>
        <dbReference type="ARBA" id="ARBA00031924"/>
    </source>
</evidence>
<proteinExistence type="inferred from homology"/>
<evidence type="ECO:0000256" key="5">
    <source>
        <dbReference type="ARBA" id="ARBA00022801"/>
    </source>
</evidence>
<dbReference type="AlphaFoldDB" id="A0A0C2GDK2"/>
<reference evidence="9 10" key="1">
    <citation type="submission" date="2013-12" db="EMBL/GenBank/DDBJ databases">
        <title>Draft genome of the parsitic nematode Ancylostoma duodenale.</title>
        <authorList>
            <person name="Mitreva M."/>
        </authorList>
    </citation>
    <scope>NUCLEOTIDE SEQUENCE [LARGE SCALE GENOMIC DNA]</scope>
    <source>
        <strain evidence="9 10">Zhejiang</strain>
    </source>
</reference>
<evidence type="ECO:0000256" key="1">
    <source>
        <dbReference type="ARBA" id="ARBA00004502"/>
    </source>
</evidence>
<evidence type="ECO:0000256" key="3">
    <source>
        <dbReference type="ARBA" id="ARBA00019242"/>
    </source>
</evidence>
<comment type="similarity">
    <text evidence="2">Belongs to the AB hydrolase superfamily. LDAH family.</text>
</comment>
<dbReference type="PANTHER" id="PTHR13390">
    <property type="entry name" value="LIPASE"/>
    <property type="match status" value="1"/>
</dbReference>
<dbReference type="Gene3D" id="3.40.50.1820">
    <property type="entry name" value="alpha/beta hydrolase"/>
    <property type="match status" value="1"/>
</dbReference>
<dbReference type="EMBL" id="KN735060">
    <property type="protein sequence ID" value="KIH56934.1"/>
    <property type="molecule type" value="Genomic_DNA"/>
</dbReference>
<comment type="catalytic activity">
    <reaction evidence="8">
        <text>a cholesterol ester + H2O = cholesterol + a fatty acid + H(+)</text>
        <dbReference type="Rhea" id="RHEA:36403"/>
        <dbReference type="ChEBI" id="CHEBI:15377"/>
        <dbReference type="ChEBI" id="CHEBI:15378"/>
        <dbReference type="ChEBI" id="CHEBI:16113"/>
        <dbReference type="ChEBI" id="CHEBI:17002"/>
        <dbReference type="ChEBI" id="CHEBI:28868"/>
        <dbReference type="EC" id="3.1.1.13"/>
    </reaction>
    <physiologicalReaction direction="left-to-right" evidence="8">
        <dbReference type="Rhea" id="RHEA:36404"/>
    </physiologicalReaction>
</comment>
<dbReference type="GO" id="GO:0005811">
    <property type="term" value="C:lipid droplet"/>
    <property type="evidence" value="ECO:0007669"/>
    <property type="project" value="UniProtKB-SubCell"/>
</dbReference>
<sequence length="154" mass="17870">MLREISRRVDWVLVGGRWTRVSVIGTSLSNDILDRENKGDLDNRVVILMIPGNPGNEGFYADFGQRVVKSLLSREERMGDHRFQLDAQVQHKLDFVREHLPKAQKVYVLGHSIGSYMMLRYVFPCYFSENTLMERLHRKTSSCAQARDHCLTSR</sequence>
<accession>A0A0C2GDK2</accession>
<dbReference type="GO" id="GO:0004771">
    <property type="term" value="F:sterol ester esterase activity"/>
    <property type="evidence" value="ECO:0007669"/>
    <property type="project" value="UniProtKB-EC"/>
</dbReference>
<evidence type="ECO:0000256" key="8">
    <source>
        <dbReference type="ARBA" id="ARBA00049527"/>
    </source>
</evidence>
<evidence type="ECO:0000313" key="9">
    <source>
        <dbReference type="EMBL" id="KIH56934.1"/>
    </source>
</evidence>
<dbReference type="InterPro" id="IPR029058">
    <property type="entry name" value="AB_hydrolase_fold"/>
</dbReference>
<gene>
    <name evidence="9" type="ORF">ANCDUO_12882</name>
</gene>
<evidence type="ECO:0000256" key="2">
    <source>
        <dbReference type="ARBA" id="ARBA00008300"/>
    </source>
</evidence>
<dbReference type="PANTHER" id="PTHR13390:SF0">
    <property type="entry name" value="LIPID DROPLET-ASSOCIATED HYDROLASE"/>
    <property type="match status" value="1"/>
</dbReference>
<organism evidence="9 10">
    <name type="scientific">Ancylostoma duodenale</name>
    <dbReference type="NCBI Taxonomy" id="51022"/>
    <lineage>
        <taxon>Eukaryota</taxon>
        <taxon>Metazoa</taxon>
        <taxon>Ecdysozoa</taxon>
        <taxon>Nematoda</taxon>
        <taxon>Chromadorea</taxon>
        <taxon>Rhabditida</taxon>
        <taxon>Rhabditina</taxon>
        <taxon>Rhabditomorpha</taxon>
        <taxon>Strongyloidea</taxon>
        <taxon>Ancylostomatidae</taxon>
        <taxon>Ancylostomatinae</taxon>
        <taxon>Ancylostoma</taxon>
    </lineage>
</organism>
<keyword evidence="10" id="KW-1185">Reference proteome</keyword>
<comment type="subcellular location">
    <subcellularLocation>
        <location evidence="1">Lipid droplet</location>
    </subcellularLocation>
</comment>
<keyword evidence="5" id="KW-0378">Hydrolase</keyword>
<dbReference type="Pfam" id="PF10230">
    <property type="entry name" value="LIDHydrolase"/>
    <property type="match status" value="1"/>
</dbReference>
<name>A0A0C2GDK2_9BILA</name>
<evidence type="ECO:0000313" key="10">
    <source>
        <dbReference type="Proteomes" id="UP000054047"/>
    </source>
</evidence>
<dbReference type="EC" id="3.1.1.13" evidence="7"/>
<dbReference type="OrthoDB" id="448051at2759"/>
<dbReference type="InterPro" id="IPR019363">
    <property type="entry name" value="LDAH"/>
</dbReference>
<protein>
    <recommendedName>
        <fullName evidence="3">Lipid droplet-associated hydrolase</fullName>
        <ecNumber evidence="7">3.1.1.13</ecNumber>
    </recommendedName>
    <alternativeName>
        <fullName evidence="6">Lipid droplet-associated serine hydrolase</fullName>
    </alternativeName>
</protein>
<evidence type="ECO:0000256" key="7">
    <source>
        <dbReference type="ARBA" id="ARBA00039150"/>
    </source>
</evidence>
<evidence type="ECO:0000256" key="4">
    <source>
        <dbReference type="ARBA" id="ARBA00022677"/>
    </source>
</evidence>
<dbReference type="Proteomes" id="UP000054047">
    <property type="component" value="Unassembled WGS sequence"/>
</dbReference>
<keyword evidence="4" id="KW-0551">Lipid droplet</keyword>
<dbReference type="SUPFAM" id="SSF53474">
    <property type="entry name" value="alpha/beta-Hydrolases"/>
    <property type="match status" value="1"/>
</dbReference>
<dbReference type="GO" id="GO:0019915">
    <property type="term" value="P:lipid storage"/>
    <property type="evidence" value="ECO:0007669"/>
    <property type="project" value="InterPro"/>
</dbReference>